<organism evidence="1 2">
    <name type="scientific">Trifolium pratense</name>
    <name type="common">Red clover</name>
    <dbReference type="NCBI Taxonomy" id="57577"/>
    <lineage>
        <taxon>Eukaryota</taxon>
        <taxon>Viridiplantae</taxon>
        <taxon>Streptophyta</taxon>
        <taxon>Embryophyta</taxon>
        <taxon>Tracheophyta</taxon>
        <taxon>Spermatophyta</taxon>
        <taxon>Magnoliopsida</taxon>
        <taxon>eudicotyledons</taxon>
        <taxon>Gunneridae</taxon>
        <taxon>Pentapetalae</taxon>
        <taxon>rosids</taxon>
        <taxon>fabids</taxon>
        <taxon>Fabales</taxon>
        <taxon>Fabaceae</taxon>
        <taxon>Papilionoideae</taxon>
        <taxon>50 kb inversion clade</taxon>
        <taxon>NPAAA clade</taxon>
        <taxon>Hologalegina</taxon>
        <taxon>IRL clade</taxon>
        <taxon>Trifolieae</taxon>
        <taxon>Trifolium</taxon>
    </lineage>
</organism>
<keyword evidence="2" id="KW-1185">Reference proteome</keyword>
<name>A0ACB0IFI6_TRIPR</name>
<sequence length="228" mass="25500">MATAASITGVKVESFEFPAVVTPPAYPKSYFLGGAGVRGLDIDGEFVKFTAIGVYLEENAVASLTAKWKAKTPAQLFESLDFYRDIIKGPFEKFIRSTKVRTLEGSEYVRKVSENCINHMKSEGTYGDEEEKAIQEIREAFKDQYFPPGTTAFYRQSPDGTLGLRFSKDETIPEHEYAVIKNKPLSEAVLETMIGEIPVSPALKESLATRFYEFLKNDDFKIIGDCKS</sequence>
<dbReference type="Proteomes" id="UP001177021">
    <property type="component" value="Unassembled WGS sequence"/>
</dbReference>
<protein>
    <submittedName>
        <fullName evidence="1">Uncharacterized protein</fullName>
    </submittedName>
</protein>
<gene>
    <name evidence="1" type="ORF">MILVUS5_LOCUS2720</name>
</gene>
<evidence type="ECO:0000313" key="1">
    <source>
        <dbReference type="EMBL" id="CAJ2631079.1"/>
    </source>
</evidence>
<reference evidence="1" key="1">
    <citation type="submission" date="2023-10" db="EMBL/GenBank/DDBJ databases">
        <authorList>
            <person name="Rodriguez Cubillos JULIANA M."/>
            <person name="De Vega J."/>
        </authorList>
    </citation>
    <scope>NUCLEOTIDE SEQUENCE</scope>
</reference>
<accession>A0ACB0IFI6</accession>
<dbReference type="EMBL" id="CASHSV030000001">
    <property type="protein sequence ID" value="CAJ2631079.1"/>
    <property type="molecule type" value="Genomic_DNA"/>
</dbReference>
<proteinExistence type="predicted"/>
<comment type="caution">
    <text evidence="1">The sequence shown here is derived from an EMBL/GenBank/DDBJ whole genome shotgun (WGS) entry which is preliminary data.</text>
</comment>
<evidence type="ECO:0000313" key="2">
    <source>
        <dbReference type="Proteomes" id="UP001177021"/>
    </source>
</evidence>